<dbReference type="RefSeq" id="WP_146349035.1">
    <property type="nucleotide sequence ID" value="NZ_VOBR01000001.1"/>
</dbReference>
<dbReference type="Gene3D" id="3.30.460.10">
    <property type="entry name" value="Beta Polymerase, domain 2"/>
    <property type="match status" value="1"/>
</dbReference>
<keyword evidence="2" id="KW-1185">Reference proteome</keyword>
<dbReference type="SUPFAM" id="SSF81301">
    <property type="entry name" value="Nucleotidyltransferase"/>
    <property type="match status" value="1"/>
</dbReference>
<dbReference type="AlphaFoldDB" id="A0A563F344"/>
<comment type="caution">
    <text evidence="1">The sequence shown here is derived from an EMBL/GenBank/DDBJ whole genome shotgun (WGS) entry which is preliminary data.</text>
</comment>
<dbReference type="OrthoDB" id="5069422at2"/>
<proteinExistence type="predicted"/>
<protein>
    <submittedName>
        <fullName evidence="1">Nucleotidyltransferase domain-containing protein</fullName>
    </submittedName>
</protein>
<evidence type="ECO:0000313" key="2">
    <source>
        <dbReference type="Proteomes" id="UP000316639"/>
    </source>
</evidence>
<dbReference type="Proteomes" id="UP000316639">
    <property type="component" value="Unassembled WGS sequence"/>
</dbReference>
<accession>A0A563F344</accession>
<dbReference type="GO" id="GO:0016740">
    <property type="term" value="F:transferase activity"/>
    <property type="evidence" value="ECO:0007669"/>
    <property type="project" value="UniProtKB-KW"/>
</dbReference>
<evidence type="ECO:0000313" key="1">
    <source>
        <dbReference type="EMBL" id="TWP54252.1"/>
    </source>
</evidence>
<organism evidence="1 2">
    <name type="scientific">Lentzea tibetensis</name>
    <dbReference type="NCBI Taxonomy" id="2591470"/>
    <lineage>
        <taxon>Bacteria</taxon>
        <taxon>Bacillati</taxon>
        <taxon>Actinomycetota</taxon>
        <taxon>Actinomycetes</taxon>
        <taxon>Pseudonocardiales</taxon>
        <taxon>Pseudonocardiaceae</taxon>
        <taxon>Lentzea</taxon>
    </lineage>
</organism>
<sequence>MFTPESRLRLREELIATARADPRITAAAITGSGALGREDRWSDVDLALAVADHDGVVRDWTERMYAEHGAVHHLDVHRGTTLFRVFLLASTLQVDVAFWAPDEFGAIAPTFRLVFGTANELPHARPPVAEQLIGTAWLYALHARSSIERGRVWSAEYMISNMRDNVVSLVCLRHGVPAAQGRGVDDLPPGVAAAFTGTLVRSPDTGELRRAFSAATDLLVAEVEHADQELARRLVPALDRLRSP</sequence>
<name>A0A563F344_9PSEU</name>
<reference evidence="1 2" key="1">
    <citation type="submission" date="2019-07" db="EMBL/GenBank/DDBJ databases">
        <title>Lentzea xizangensis sp. nov., isolated from Qinghai-Tibetan Plateau Soils.</title>
        <authorList>
            <person name="Huang J."/>
        </authorList>
    </citation>
    <scope>NUCLEOTIDE SEQUENCE [LARGE SCALE GENOMIC DNA]</scope>
    <source>
        <strain evidence="1 2">FXJ1.1311</strain>
    </source>
</reference>
<dbReference type="EMBL" id="VOBR01000001">
    <property type="protein sequence ID" value="TWP54252.1"/>
    <property type="molecule type" value="Genomic_DNA"/>
</dbReference>
<dbReference type="InterPro" id="IPR043519">
    <property type="entry name" value="NT_sf"/>
</dbReference>
<keyword evidence="1" id="KW-0808">Transferase</keyword>
<gene>
    <name evidence="1" type="ORF">FKR81_01470</name>
</gene>